<evidence type="ECO:0000313" key="1">
    <source>
        <dbReference type="EMBL" id="KAL0480985.1"/>
    </source>
</evidence>
<keyword evidence="2" id="KW-1185">Reference proteome</keyword>
<name>A0AAW2YV13_9EUKA</name>
<sequence>MDSLPSSDYYTDDINNADVGRIRVQNIPDDIYKKMDKGTANKVLTEIRNRESDEWSALTYLLPMFLLKPFNPYKERNPYSFKIIQRICRYRPIPYNSATRFGFYSLLFLVYMEVQRSRFTGKTDDGFLKREGLKIITERPIYAQSNLGSNMKDLYDYDIEQRLKFYNDLIEKQRNGLLKSKIDFSALFDVNNDKQKPVRNKDIKQEEEEIID</sequence>
<reference evidence="1 2" key="1">
    <citation type="submission" date="2024-03" db="EMBL/GenBank/DDBJ databases">
        <title>The Acrasis kona genome and developmental transcriptomes reveal deep origins of eukaryotic multicellular pathways.</title>
        <authorList>
            <person name="Sheikh S."/>
            <person name="Fu C.-J."/>
            <person name="Brown M.W."/>
            <person name="Baldauf S.L."/>
        </authorList>
    </citation>
    <scope>NUCLEOTIDE SEQUENCE [LARGE SCALE GENOMIC DNA]</scope>
    <source>
        <strain evidence="1 2">ATCC MYA-3509</strain>
    </source>
</reference>
<accession>A0AAW2YV13</accession>
<protein>
    <submittedName>
        <fullName evidence="1">RecBCD enzyme subunit RecD</fullName>
    </submittedName>
</protein>
<dbReference type="EMBL" id="JAOPGA020000708">
    <property type="protein sequence ID" value="KAL0480985.1"/>
    <property type="molecule type" value="Genomic_DNA"/>
</dbReference>
<evidence type="ECO:0000313" key="2">
    <source>
        <dbReference type="Proteomes" id="UP001431209"/>
    </source>
</evidence>
<dbReference type="AlphaFoldDB" id="A0AAW2YV13"/>
<gene>
    <name evidence="1" type="ORF">AKO1_013628</name>
</gene>
<organism evidence="1 2">
    <name type="scientific">Acrasis kona</name>
    <dbReference type="NCBI Taxonomy" id="1008807"/>
    <lineage>
        <taxon>Eukaryota</taxon>
        <taxon>Discoba</taxon>
        <taxon>Heterolobosea</taxon>
        <taxon>Tetramitia</taxon>
        <taxon>Eutetramitia</taxon>
        <taxon>Acrasidae</taxon>
        <taxon>Acrasis</taxon>
    </lineage>
</organism>
<proteinExistence type="predicted"/>
<comment type="caution">
    <text evidence="1">The sequence shown here is derived from an EMBL/GenBank/DDBJ whole genome shotgun (WGS) entry which is preliminary data.</text>
</comment>
<dbReference type="Proteomes" id="UP001431209">
    <property type="component" value="Unassembled WGS sequence"/>
</dbReference>